<keyword evidence="2" id="KW-1185">Reference proteome</keyword>
<dbReference type="Proteomes" id="UP000827976">
    <property type="component" value="Chromosome 2"/>
</dbReference>
<evidence type="ECO:0000313" key="2">
    <source>
        <dbReference type="Proteomes" id="UP000827976"/>
    </source>
</evidence>
<proteinExistence type="predicted"/>
<protein>
    <submittedName>
        <fullName evidence="1">Carbonic anhydrase alpha-class protein</fullName>
        <ecNumber evidence="1">4.2.1.1</ecNumber>
    </submittedName>
</protein>
<gene>
    <name evidence="1" type="ORF">IHE45_02G043900</name>
</gene>
<comment type="caution">
    <text evidence="1">The sequence shown here is derived from an EMBL/GenBank/DDBJ whole genome shotgun (WGS) entry which is preliminary data.</text>
</comment>
<reference evidence="2" key="1">
    <citation type="journal article" date="2022" name="Nat. Commun.">
        <title>Chromosome evolution and the genetic basis of agronomically important traits in greater yam.</title>
        <authorList>
            <person name="Bredeson J.V."/>
            <person name="Lyons J.B."/>
            <person name="Oniyinde I.O."/>
            <person name="Okereke N.R."/>
            <person name="Kolade O."/>
            <person name="Nnabue I."/>
            <person name="Nwadili C.O."/>
            <person name="Hribova E."/>
            <person name="Parker M."/>
            <person name="Nwogha J."/>
            <person name="Shu S."/>
            <person name="Carlson J."/>
            <person name="Kariba R."/>
            <person name="Muthemba S."/>
            <person name="Knop K."/>
            <person name="Barton G.J."/>
            <person name="Sherwood A.V."/>
            <person name="Lopez-Montes A."/>
            <person name="Asiedu R."/>
            <person name="Jamnadass R."/>
            <person name="Muchugi A."/>
            <person name="Goodstein D."/>
            <person name="Egesi C.N."/>
            <person name="Featherston J."/>
            <person name="Asfaw A."/>
            <person name="Simpson G.G."/>
            <person name="Dolezel J."/>
            <person name="Hendre P.S."/>
            <person name="Van Deynze A."/>
            <person name="Kumar P.L."/>
            <person name="Obidiegwu J.E."/>
            <person name="Bhattacharjee R."/>
            <person name="Rokhsar D.S."/>
        </authorList>
    </citation>
    <scope>NUCLEOTIDE SEQUENCE [LARGE SCALE GENOMIC DNA]</scope>
    <source>
        <strain evidence="2">cv. TDa95/00328</strain>
    </source>
</reference>
<organism evidence="1 2">
    <name type="scientific">Dioscorea alata</name>
    <name type="common">Purple yam</name>
    <dbReference type="NCBI Taxonomy" id="55571"/>
    <lineage>
        <taxon>Eukaryota</taxon>
        <taxon>Viridiplantae</taxon>
        <taxon>Streptophyta</taxon>
        <taxon>Embryophyta</taxon>
        <taxon>Tracheophyta</taxon>
        <taxon>Spermatophyta</taxon>
        <taxon>Magnoliopsida</taxon>
        <taxon>Liliopsida</taxon>
        <taxon>Dioscoreales</taxon>
        <taxon>Dioscoreaceae</taxon>
        <taxon>Dioscorea</taxon>
    </lineage>
</organism>
<accession>A0ACB7WPB4</accession>
<sequence length="271" mass="31310">MHFSYEMPFPTYMNAQLTEPNVQWMMINCSTLFFFIFFLVLQVGGNEEWKTCREGSEQSPVDLNHKLMQIEKRNGSLITSYGSNDATLKNNGYEVILQWMNGTAGHLLIEGKKFMLQQCHWHSPSEHTFNGQRFPMEMHMVHCSSEGEIAIIGVVYELGPADIFLSPKVMRNVKYLKDKQQDEVFMGSMLPPLIERTTPYYRYLGSLTTPPCSEGVVWSLVHDVQTVSLEQVKLIRAAINNINNARKIQPINGRSIYLYEPEMDDEHRDFK</sequence>
<name>A0ACB7WPB4_DIOAL</name>
<dbReference type="EMBL" id="CM037012">
    <property type="protein sequence ID" value="KAH7690389.1"/>
    <property type="molecule type" value="Genomic_DNA"/>
</dbReference>
<evidence type="ECO:0000313" key="1">
    <source>
        <dbReference type="EMBL" id="KAH7690389.1"/>
    </source>
</evidence>
<keyword evidence="1" id="KW-0456">Lyase</keyword>
<dbReference type="EC" id="4.2.1.1" evidence="1"/>